<dbReference type="InterPro" id="IPR009057">
    <property type="entry name" value="Homeodomain-like_sf"/>
</dbReference>
<proteinExistence type="predicted"/>
<dbReference type="CDD" id="cd03137">
    <property type="entry name" value="GATase1_AraC_1"/>
    <property type="match status" value="1"/>
</dbReference>
<gene>
    <name evidence="5" type="ORF">GCM10020260_06830</name>
</gene>
<dbReference type="Pfam" id="PF01965">
    <property type="entry name" value="DJ-1_PfpI"/>
    <property type="match status" value="1"/>
</dbReference>
<dbReference type="PANTHER" id="PTHR43130:SF3">
    <property type="entry name" value="HTH-TYPE TRANSCRIPTIONAL REGULATOR RV1931C"/>
    <property type="match status" value="1"/>
</dbReference>
<keyword evidence="6" id="KW-1185">Reference proteome</keyword>
<evidence type="ECO:0000256" key="2">
    <source>
        <dbReference type="ARBA" id="ARBA00023125"/>
    </source>
</evidence>
<evidence type="ECO:0000313" key="5">
    <source>
        <dbReference type="EMBL" id="GAA3281376.1"/>
    </source>
</evidence>
<dbReference type="InterPro" id="IPR029062">
    <property type="entry name" value="Class_I_gatase-like"/>
</dbReference>
<evidence type="ECO:0000313" key="6">
    <source>
        <dbReference type="Proteomes" id="UP001501736"/>
    </source>
</evidence>
<dbReference type="PROSITE" id="PS01124">
    <property type="entry name" value="HTH_ARAC_FAMILY_2"/>
    <property type="match status" value="1"/>
</dbReference>
<comment type="caution">
    <text evidence="5">The sequence shown here is derived from an EMBL/GenBank/DDBJ whole genome shotgun (WGS) entry which is preliminary data.</text>
</comment>
<sequence length="318" mass="34335">MRIAVRAFDGITTFHLSAPLLTFGEVGRQGLDEDWSCTVFSADGSPVRSAEGVLLDGLVDPGIVEAADMLILPSWPTDLPEPEEWMLAEIRAAHARGATVVGLCLGAFPVAASGVLDGRTAATHWAAADRFAEEFPAVDVRDDALYVDHGDVLTSAGTASALDACLHLVRERLGAAAASTVARHLVIAPHRDGDQAQYIHRPIPAPGDGPIGRTASWALAHLDEDLSVEELAARSRMSPRQFSRRFRQEVGASPARWVLARRLDEACRLLEVTDWSVERVARTCGFASAVTFRQNFVARCSTTPTSYRRRFAGLIDGP</sequence>
<dbReference type="SUPFAM" id="SSF46689">
    <property type="entry name" value="Homeodomain-like"/>
    <property type="match status" value="2"/>
</dbReference>
<dbReference type="Gene3D" id="3.40.50.880">
    <property type="match status" value="1"/>
</dbReference>
<name>A0ABP6RGI5_9MICC</name>
<protein>
    <submittedName>
        <fullName evidence="5">Helix-turn-helix domain-containing protein</fullName>
    </submittedName>
</protein>
<feature type="domain" description="HTH araC/xylS-type" evidence="4">
    <location>
        <begin position="212"/>
        <end position="310"/>
    </location>
</feature>
<evidence type="ECO:0000256" key="1">
    <source>
        <dbReference type="ARBA" id="ARBA00023015"/>
    </source>
</evidence>
<reference evidence="6" key="1">
    <citation type="journal article" date="2019" name="Int. J. Syst. Evol. Microbiol.">
        <title>The Global Catalogue of Microorganisms (GCM) 10K type strain sequencing project: providing services to taxonomists for standard genome sequencing and annotation.</title>
        <authorList>
            <consortium name="The Broad Institute Genomics Platform"/>
            <consortium name="The Broad Institute Genome Sequencing Center for Infectious Disease"/>
            <person name="Wu L."/>
            <person name="Ma J."/>
        </authorList>
    </citation>
    <scope>NUCLEOTIDE SEQUENCE [LARGE SCALE GENOMIC DNA]</scope>
    <source>
        <strain evidence="6">JCM 11483</strain>
    </source>
</reference>
<dbReference type="InterPro" id="IPR018062">
    <property type="entry name" value="HTH_AraC-typ_CS"/>
</dbReference>
<dbReference type="SUPFAM" id="SSF52317">
    <property type="entry name" value="Class I glutamine amidotransferase-like"/>
    <property type="match status" value="1"/>
</dbReference>
<dbReference type="EMBL" id="BAAAYG010000003">
    <property type="protein sequence ID" value="GAA3281376.1"/>
    <property type="molecule type" value="Genomic_DNA"/>
</dbReference>
<dbReference type="InterPro" id="IPR002818">
    <property type="entry name" value="DJ-1/PfpI"/>
</dbReference>
<keyword evidence="2" id="KW-0238">DNA-binding</keyword>
<dbReference type="Proteomes" id="UP001501736">
    <property type="component" value="Unassembled WGS sequence"/>
</dbReference>
<dbReference type="RefSeq" id="WP_344718196.1">
    <property type="nucleotide sequence ID" value="NZ_BAAAYG010000003.1"/>
</dbReference>
<dbReference type="SMART" id="SM00342">
    <property type="entry name" value="HTH_ARAC"/>
    <property type="match status" value="1"/>
</dbReference>
<dbReference type="InterPro" id="IPR052158">
    <property type="entry name" value="INH-QAR"/>
</dbReference>
<accession>A0ABP6RGI5</accession>
<organism evidence="5 6">
    <name type="scientific">Nesterenkonia halobia</name>
    <dbReference type="NCBI Taxonomy" id="37922"/>
    <lineage>
        <taxon>Bacteria</taxon>
        <taxon>Bacillati</taxon>
        <taxon>Actinomycetota</taxon>
        <taxon>Actinomycetes</taxon>
        <taxon>Micrococcales</taxon>
        <taxon>Micrococcaceae</taxon>
        <taxon>Nesterenkonia</taxon>
    </lineage>
</organism>
<dbReference type="Gene3D" id="1.10.10.60">
    <property type="entry name" value="Homeodomain-like"/>
    <property type="match status" value="1"/>
</dbReference>
<keyword evidence="3" id="KW-0804">Transcription</keyword>
<evidence type="ECO:0000256" key="3">
    <source>
        <dbReference type="ARBA" id="ARBA00023163"/>
    </source>
</evidence>
<dbReference type="PROSITE" id="PS00041">
    <property type="entry name" value="HTH_ARAC_FAMILY_1"/>
    <property type="match status" value="1"/>
</dbReference>
<dbReference type="InterPro" id="IPR018060">
    <property type="entry name" value="HTH_AraC"/>
</dbReference>
<dbReference type="Pfam" id="PF12833">
    <property type="entry name" value="HTH_18"/>
    <property type="match status" value="1"/>
</dbReference>
<evidence type="ECO:0000259" key="4">
    <source>
        <dbReference type="PROSITE" id="PS01124"/>
    </source>
</evidence>
<dbReference type="PANTHER" id="PTHR43130">
    <property type="entry name" value="ARAC-FAMILY TRANSCRIPTIONAL REGULATOR"/>
    <property type="match status" value="1"/>
</dbReference>
<keyword evidence="1" id="KW-0805">Transcription regulation</keyword>